<reference evidence="5" key="1">
    <citation type="submission" date="2022-07" db="EMBL/GenBank/DDBJ databases">
        <title>Genome Sequence of Physisporinus lineatus.</title>
        <authorList>
            <person name="Buettner E."/>
        </authorList>
    </citation>
    <scope>NUCLEOTIDE SEQUENCE</scope>
    <source>
        <strain evidence="5">VT162</strain>
    </source>
</reference>
<dbReference type="PANTHER" id="PTHR28154">
    <property type="entry name" value="CELL WALL SYNTHESIS PROTEIN KNH1-RELATED"/>
    <property type="match status" value="1"/>
</dbReference>
<protein>
    <recommendedName>
        <fullName evidence="4">Yeast cell wall synthesis Kre9/Knh1-like N-terminal domain-containing protein</fullName>
    </recommendedName>
</protein>
<feature type="signal peptide" evidence="3">
    <location>
        <begin position="1"/>
        <end position="19"/>
    </location>
</feature>
<dbReference type="EMBL" id="JANAWD010000585">
    <property type="protein sequence ID" value="KAJ3477535.1"/>
    <property type="molecule type" value="Genomic_DNA"/>
</dbReference>
<evidence type="ECO:0000313" key="5">
    <source>
        <dbReference type="EMBL" id="KAJ3477535.1"/>
    </source>
</evidence>
<dbReference type="Pfam" id="PF10342">
    <property type="entry name" value="Kre9_KNH"/>
    <property type="match status" value="1"/>
</dbReference>
<comment type="caution">
    <text evidence="5">The sequence shown here is derived from an EMBL/GenBank/DDBJ whole genome shotgun (WGS) entry which is preliminary data.</text>
</comment>
<gene>
    <name evidence="5" type="ORF">NLI96_g10402</name>
</gene>
<dbReference type="InterPro" id="IPR018466">
    <property type="entry name" value="Kre9/Knh1-like_N"/>
</dbReference>
<organism evidence="5 6">
    <name type="scientific">Meripilus lineatus</name>
    <dbReference type="NCBI Taxonomy" id="2056292"/>
    <lineage>
        <taxon>Eukaryota</taxon>
        <taxon>Fungi</taxon>
        <taxon>Dikarya</taxon>
        <taxon>Basidiomycota</taxon>
        <taxon>Agaricomycotina</taxon>
        <taxon>Agaricomycetes</taxon>
        <taxon>Polyporales</taxon>
        <taxon>Meripilaceae</taxon>
        <taxon>Meripilus</taxon>
    </lineage>
</organism>
<dbReference type="PANTHER" id="PTHR28154:SF1">
    <property type="entry name" value="CELL WALL SYNTHESIS PROTEIN KNH1-RELATED"/>
    <property type="match status" value="1"/>
</dbReference>
<dbReference type="GO" id="GO:0006078">
    <property type="term" value="P:(1-&gt;6)-beta-D-glucan biosynthetic process"/>
    <property type="evidence" value="ECO:0007669"/>
    <property type="project" value="InterPro"/>
</dbReference>
<proteinExistence type="predicted"/>
<evidence type="ECO:0000259" key="4">
    <source>
        <dbReference type="Pfam" id="PF10342"/>
    </source>
</evidence>
<sequence length="298" mass="30089">MFRFASSTLLLSLIALVQANIYVTHPIQGDSCAAGKECKVEWLEDGTSPQLKDIGNVQLGVYHGNGLLVQQLSNINVAATRSASFTLDRNAGANSEFYYIKFTAVNLVDGKEFNEYSPQFTMTGMTGRFSRISSSVSSATTPVPSSSGSSSSAASSGSHSSSASSGSHSASSSASVGSSASSSHISSSSHASSTPSSSRASSSPSSSGSPTPTSPLSSTPVTSASVISVTPTTLLVSASLSSLVTSPASSSGASTTALPISASATNINNNGAFKTSSGQSSLIFTVFAMLAVFIFPLI</sequence>
<dbReference type="Proteomes" id="UP001212997">
    <property type="component" value="Unassembled WGS sequence"/>
</dbReference>
<dbReference type="InterPro" id="IPR045328">
    <property type="entry name" value="Kre9/Knh1"/>
</dbReference>
<dbReference type="GO" id="GO:0042546">
    <property type="term" value="P:cell wall biogenesis"/>
    <property type="evidence" value="ECO:0007669"/>
    <property type="project" value="InterPro"/>
</dbReference>
<evidence type="ECO:0000256" key="2">
    <source>
        <dbReference type="SAM" id="MobiDB-lite"/>
    </source>
</evidence>
<feature type="region of interest" description="Disordered" evidence="2">
    <location>
        <begin position="136"/>
        <end position="221"/>
    </location>
</feature>
<keyword evidence="1 3" id="KW-0732">Signal</keyword>
<feature type="domain" description="Yeast cell wall synthesis Kre9/Knh1-like N-terminal" evidence="4">
    <location>
        <begin position="26"/>
        <end position="121"/>
    </location>
</feature>
<accession>A0AAD5Y9C2</accession>
<dbReference type="AlphaFoldDB" id="A0AAD5Y9C2"/>
<name>A0AAD5Y9C2_9APHY</name>
<feature type="chain" id="PRO_5041943911" description="Yeast cell wall synthesis Kre9/Knh1-like N-terminal domain-containing protein" evidence="3">
    <location>
        <begin position="20"/>
        <end position="298"/>
    </location>
</feature>
<evidence type="ECO:0000313" key="6">
    <source>
        <dbReference type="Proteomes" id="UP001212997"/>
    </source>
</evidence>
<keyword evidence="6" id="KW-1185">Reference proteome</keyword>
<evidence type="ECO:0000256" key="1">
    <source>
        <dbReference type="ARBA" id="ARBA00022729"/>
    </source>
</evidence>
<evidence type="ECO:0000256" key="3">
    <source>
        <dbReference type="SAM" id="SignalP"/>
    </source>
</evidence>